<protein>
    <submittedName>
        <fullName evidence="3">Uncharacterized protein</fullName>
    </submittedName>
</protein>
<evidence type="ECO:0000313" key="4">
    <source>
        <dbReference type="Proteomes" id="UP001392437"/>
    </source>
</evidence>
<dbReference type="PANTHER" id="PTHR35394:SF5">
    <property type="entry name" value="DUF3176 DOMAIN-CONTAINING PROTEIN"/>
    <property type="match status" value="1"/>
</dbReference>
<comment type="caution">
    <text evidence="3">The sequence shown here is derived from an EMBL/GenBank/DDBJ whole genome shotgun (WGS) entry which is preliminary data.</text>
</comment>
<reference evidence="3 4" key="1">
    <citation type="submission" date="2023-01" db="EMBL/GenBank/DDBJ databases">
        <title>Analysis of 21 Apiospora genomes using comparative genomics revels a genus with tremendous synthesis potential of carbohydrate active enzymes and secondary metabolites.</title>
        <authorList>
            <person name="Sorensen T."/>
        </authorList>
    </citation>
    <scope>NUCLEOTIDE SEQUENCE [LARGE SCALE GENOMIC DNA]</scope>
    <source>
        <strain evidence="3 4">CBS 117206</strain>
    </source>
</reference>
<organism evidence="3 4">
    <name type="scientific">Apiospora kogelbergensis</name>
    <dbReference type="NCBI Taxonomy" id="1337665"/>
    <lineage>
        <taxon>Eukaryota</taxon>
        <taxon>Fungi</taxon>
        <taxon>Dikarya</taxon>
        <taxon>Ascomycota</taxon>
        <taxon>Pezizomycotina</taxon>
        <taxon>Sordariomycetes</taxon>
        <taxon>Xylariomycetidae</taxon>
        <taxon>Amphisphaeriales</taxon>
        <taxon>Apiosporaceae</taxon>
        <taxon>Apiospora</taxon>
    </lineage>
</organism>
<proteinExistence type="predicted"/>
<dbReference type="Proteomes" id="UP001392437">
    <property type="component" value="Unassembled WGS sequence"/>
</dbReference>
<dbReference type="Pfam" id="PF11374">
    <property type="entry name" value="DUF3176"/>
    <property type="match status" value="1"/>
</dbReference>
<keyword evidence="4" id="KW-1185">Reference proteome</keyword>
<keyword evidence="2" id="KW-0812">Transmembrane</keyword>
<feature type="transmembrane region" description="Helical" evidence="2">
    <location>
        <begin position="410"/>
        <end position="433"/>
    </location>
</feature>
<evidence type="ECO:0000256" key="2">
    <source>
        <dbReference type="SAM" id="Phobius"/>
    </source>
</evidence>
<dbReference type="PANTHER" id="PTHR35394">
    <property type="entry name" value="DUF3176 DOMAIN-CONTAINING PROTEIN"/>
    <property type="match status" value="1"/>
</dbReference>
<evidence type="ECO:0000313" key="3">
    <source>
        <dbReference type="EMBL" id="KAK8104888.1"/>
    </source>
</evidence>
<keyword evidence="2" id="KW-1133">Transmembrane helix</keyword>
<feature type="transmembrane region" description="Helical" evidence="2">
    <location>
        <begin position="47"/>
        <end position="67"/>
    </location>
</feature>
<keyword evidence="2" id="KW-0472">Membrane</keyword>
<dbReference type="AlphaFoldDB" id="A0AAW0QRE4"/>
<dbReference type="InterPro" id="IPR021514">
    <property type="entry name" value="DUF3176"/>
</dbReference>
<dbReference type="EMBL" id="JAQQWP010000008">
    <property type="protein sequence ID" value="KAK8104888.1"/>
    <property type="molecule type" value="Genomic_DNA"/>
</dbReference>
<feature type="region of interest" description="Disordered" evidence="1">
    <location>
        <begin position="502"/>
        <end position="523"/>
    </location>
</feature>
<gene>
    <name evidence="3" type="ORF">PG999_008247</name>
</gene>
<feature type="transmembrane region" description="Helical" evidence="2">
    <location>
        <begin position="87"/>
        <end position="109"/>
    </location>
</feature>
<sequence length="523" mass="58449">MLRWKLWLLPAPSQSAVPSDATGTSVNGKVLRSYVSKSYLRQWNLELLMCFIIFSVPFVALGTMLPYQKKPLPQWPLSVSINSLISIYSTFLKAAIGVVLSSGLAQLQWTWFRSRRPLRDVVRYDEATRGPWGALQIVWAHRLRQPLTAFGSVIMILTVAMDPFVQQILRTVDCSVPSDHERATLPRTNLLGDFVIDNNNKDGLYGTYSSKQVDLRSAISGGVLSGGLAQANQCSTGNCTFPSKFTTLGICHQCQDQTEQLTVDSKCIPAIPVLKPSWDHCSENSSAVINSTFGSRLRTTFLWPTWKNHSINKPPMDLFAIASVYDEIGEFLTGSIGSDSMNLDPYFSTTSPEMLHIYNYGHVDFERIDEIMANVSESLTSFIRTHGNPEYSKPALGLVWRHTVCARVDWWWSAYPLTLAIGTLVFFTLVLSLQHRDIPVWKSSPLAWILRSADTRGQGCSAGHVSDLPQAGKRELEEASRDVEVSLKAGSMQYYQLEDLSNNDTRWGPYKREASSMPSLSTT</sequence>
<name>A0AAW0QRE4_9PEZI</name>
<accession>A0AAW0QRE4</accession>
<evidence type="ECO:0000256" key="1">
    <source>
        <dbReference type="SAM" id="MobiDB-lite"/>
    </source>
</evidence>